<keyword evidence="1" id="KW-0812">Transmembrane</keyword>
<evidence type="ECO:0000313" key="3">
    <source>
        <dbReference type="Proteomes" id="UP000887013"/>
    </source>
</evidence>
<feature type="transmembrane region" description="Helical" evidence="1">
    <location>
        <begin position="62"/>
        <end position="84"/>
    </location>
</feature>
<protein>
    <submittedName>
        <fullName evidence="2">Uncharacterized protein</fullName>
    </submittedName>
</protein>
<comment type="caution">
    <text evidence="2">The sequence shown here is derived from an EMBL/GenBank/DDBJ whole genome shotgun (WGS) entry which is preliminary data.</text>
</comment>
<dbReference type="AlphaFoldDB" id="A0A8X6PFC7"/>
<proteinExistence type="predicted"/>
<keyword evidence="1" id="KW-1133">Transmembrane helix</keyword>
<organism evidence="2 3">
    <name type="scientific">Nephila pilipes</name>
    <name type="common">Giant wood spider</name>
    <name type="synonym">Nephila maculata</name>
    <dbReference type="NCBI Taxonomy" id="299642"/>
    <lineage>
        <taxon>Eukaryota</taxon>
        <taxon>Metazoa</taxon>
        <taxon>Ecdysozoa</taxon>
        <taxon>Arthropoda</taxon>
        <taxon>Chelicerata</taxon>
        <taxon>Arachnida</taxon>
        <taxon>Araneae</taxon>
        <taxon>Araneomorphae</taxon>
        <taxon>Entelegynae</taxon>
        <taxon>Araneoidea</taxon>
        <taxon>Nephilidae</taxon>
        <taxon>Nephila</taxon>
    </lineage>
</organism>
<dbReference type="EMBL" id="BMAW01068520">
    <property type="protein sequence ID" value="GFT64933.1"/>
    <property type="molecule type" value="Genomic_DNA"/>
</dbReference>
<keyword evidence="1" id="KW-0472">Membrane</keyword>
<evidence type="ECO:0000256" key="1">
    <source>
        <dbReference type="SAM" id="Phobius"/>
    </source>
</evidence>
<feature type="transmembrane region" description="Helical" evidence="1">
    <location>
        <begin position="173"/>
        <end position="192"/>
    </location>
</feature>
<accession>A0A8X6PFC7</accession>
<evidence type="ECO:0000313" key="2">
    <source>
        <dbReference type="EMBL" id="GFT64933.1"/>
    </source>
</evidence>
<gene>
    <name evidence="2" type="primary">AVEN_109535_1</name>
    <name evidence="2" type="ORF">NPIL_25171</name>
</gene>
<reference evidence="2" key="1">
    <citation type="submission" date="2020-08" db="EMBL/GenBank/DDBJ databases">
        <title>Multicomponent nature underlies the extraordinary mechanical properties of spider dragline silk.</title>
        <authorList>
            <person name="Kono N."/>
            <person name="Nakamura H."/>
            <person name="Mori M."/>
            <person name="Yoshida Y."/>
            <person name="Ohtoshi R."/>
            <person name="Malay A.D."/>
            <person name="Moran D.A.P."/>
            <person name="Tomita M."/>
            <person name="Numata K."/>
            <person name="Arakawa K."/>
        </authorList>
    </citation>
    <scope>NUCLEOTIDE SEQUENCE</scope>
</reference>
<dbReference type="OrthoDB" id="6419492at2759"/>
<feature type="transmembrane region" description="Helical" evidence="1">
    <location>
        <begin position="96"/>
        <end position="116"/>
    </location>
</feature>
<keyword evidence="3" id="KW-1185">Reference proteome</keyword>
<sequence length="193" mass="22241">MLSFISFVYLFYVKTFELHLSEIRLTLLEEFSKKNIFRAIIILKKAKNVYHAIETAVSFSAFLAYVLTFTNILYLVCGFISDYLAEDKNTQNGYSLIIFLWTVSWFILLTVCGSQATGIECFIKNMIQEVISSNFDKNPEKYKEFEYLNLMNSCSKFKLQFTGWGMFVVDKRLFLTITGIVVTYGALLASTLS</sequence>
<dbReference type="Proteomes" id="UP000887013">
    <property type="component" value="Unassembled WGS sequence"/>
</dbReference>
<name>A0A8X6PFC7_NEPPI</name>